<dbReference type="EMBL" id="JBELQB010000003">
    <property type="protein sequence ID" value="MFL9836702.1"/>
    <property type="molecule type" value="Genomic_DNA"/>
</dbReference>
<dbReference type="Gene3D" id="3.60.15.10">
    <property type="entry name" value="Ribonuclease Z/Hydroxyacylglutathione hydrolase-like"/>
    <property type="match status" value="1"/>
</dbReference>
<proteinExistence type="inferred from homology"/>
<comment type="caution">
    <text evidence="6">The sequence shown here is derived from an EMBL/GenBank/DDBJ whole genome shotgun (WGS) entry which is preliminary data.</text>
</comment>
<evidence type="ECO:0000259" key="5">
    <source>
        <dbReference type="SMART" id="SM00849"/>
    </source>
</evidence>
<dbReference type="Proteomes" id="UP001629059">
    <property type="component" value="Unassembled WGS sequence"/>
</dbReference>
<evidence type="ECO:0000256" key="1">
    <source>
        <dbReference type="ARBA" id="ARBA00007749"/>
    </source>
</evidence>
<dbReference type="PANTHER" id="PTHR42978">
    <property type="entry name" value="QUORUM-QUENCHING LACTONASE YTNP-RELATED-RELATED"/>
    <property type="match status" value="1"/>
</dbReference>
<protein>
    <submittedName>
        <fullName evidence="6">MBL fold metallo-hydrolase</fullName>
    </submittedName>
</protein>
<name>A0ABW8YA97_9FLAO</name>
<reference evidence="6 7" key="1">
    <citation type="submission" date="2024-06" db="EMBL/GenBank/DDBJ databases">
        <authorList>
            <person name="Kaempfer P."/>
            <person name="Viver T."/>
        </authorList>
    </citation>
    <scope>NUCLEOTIDE SEQUENCE [LARGE SCALE GENOMIC DNA]</scope>
    <source>
        <strain evidence="6 7">ST-75</strain>
    </source>
</reference>
<gene>
    <name evidence="6" type="ORF">ABS768_04280</name>
</gene>
<keyword evidence="4" id="KW-0862">Zinc</keyword>
<evidence type="ECO:0000313" key="7">
    <source>
        <dbReference type="Proteomes" id="UP001629059"/>
    </source>
</evidence>
<dbReference type="InterPro" id="IPR051013">
    <property type="entry name" value="MBL_superfamily_lactonases"/>
</dbReference>
<dbReference type="CDD" id="cd07720">
    <property type="entry name" value="OPHC2-like_MBL-fold"/>
    <property type="match status" value="1"/>
</dbReference>
<dbReference type="SMART" id="SM00849">
    <property type="entry name" value="Lactamase_B"/>
    <property type="match status" value="1"/>
</dbReference>
<evidence type="ECO:0000256" key="4">
    <source>
        <dbReference type="ARBA" id="ARBA00022833"/>
    </source>
</evidence>
<organism evidence="6 7">
    <name type="scientific">Flavobacterium rhizophilum</name>
    <dbReference type="NCBI Taxonomy" id="3163296"/>
    <lineage>
        <taxon>Bacteria</taxon>
        <taxon>Pseudomonadati</taxon>
        <taxon>Bacteroidota</taxon>
        <taxon>Flavobacteriia</taxon>
        <taxon>Flavobacteriales</taxon>
        <taxon>Flavobacteriaceae</taxon>
        <taxon>Flavobacterium</taxon>
    </lineage>
</organism>
<dbReference type="Pfam" id="PF00753">
    <property type="entry name" value="Lactamase_B"/>
    <property type="match status" value="1"/>
</dbReference>
<dbReference type="RefSeq" id="WP_408073732.1">
    <property type="nucleotide sequence ID" value="NZ_JBELQB010000003.1"/>
</dbReference>
<keyword evidence="7" id="KW-1185">Reference proteome</keyword>
<keyword evidence="2" id="KW-0479">Metal-binding</keyword>
<evidence type="ECO:0000313" key="6">
    <source>
        <dbReference type="EMBL" id="MFL9836702.1"/>
    </source>
</evidence>
<comment type="similarity">
    <text evidence="1">Belongs to the metallo-beta-lactamase superfamily.</text>
</comment>
<accession>A0ABW8YA97</accession>
<feature type="domain" description="Metallo-beta-lactamase" evidence="5">
    <location>
        <begin position="60"/>
        <end position="260"/>
    </location>
</feature>
<dbReference type="SUPFAM" id="SSF56281">
    <property type="entry name" value="Metallo-hydrolase/oxidoreductase"/>
    <property type="match status" value="1"/>
</dbReference>
<dbReference type="InterPro" id="IPR001279">
    <property type="entry name" value="Metallo-B-lactamas"/>
</dbReference>
<evidence type="ECO:0000256" key="3">
    <source>
        <dbReference type="ARBA" id="ARBA00022801"/>
    </source>
</evidence>
<sequence length="284" mass="31275">MDTQMQLLPALLQYSIGNRKITIINDSFFIAGESYFTHLPENGVGQILRKNFRSDTPTLTTSIFIIEGEGQLPILIDTGMGDRFAPDMQGRLLEALPLLGLSPDQIGTILLTHLHGDHFYGLVSQGGSKNFPNARIWFSDAEYDYWINNKDLSPADQDNAVAIKQALALYERLQPAANELLPGITSVALPGHTPGHTGFLLESQAEKILFCGDILTIPAVQAAMPEIGFATDVNYSEAVRTRIDVLKKAAHERLLLAGPHFEFPCLSYVKIDGDGFQLIPKQQI</sequence>
<dbReference type="InterPro" id="IPR036866">
    <property type="entry name" value="RibonucZ/Hydroxyglut_hydro"/>
</dbReference>
<keyword evidence="3" id="KW-0378">Hydrolase</keyword>
<evidence type="ECO:0000256" key="2">
    <source>
        <dbReference type="ARBA" id="ARBA00022723"/>
    </source>
</evidence>
<dbReference type="PANTHER" id="PTHR42978:SF6">
    <property type="entry name" value="QUORUM-QUENCHING LACTONASE YTNP-RELATED"/>
    <property type="match status" value="1"/>
</dbReference>